<evidence type="ECO:0000259" key="3">
    <source>
        <dbReference type="PROSITE" id="PS50041"/>
    </source>
</evidence>
<gene>
    <name evidence="4" type="ORF">PMEA_00006597</name>
</gene>
<proteinExistence type="predicted"/>
<dbReference type="CDD" id="cd00037">
    <property type="entry name" value="CLECT"/>
    <property type="match status" value="1"/>
</dbReference>
<dbReference type="InterPro" id="IPR013320">
    <property type="entry name" value="ConA-like_dom_sf"/>
</dbReference>
<dbReference type="SUPFAM" id="SSF49899">
    <property type="entry name" value="Concanavalin A-like lectins/glucanases"/>
    <property type="match status" value="1"/>
</dbReference>
<dbReference type="AlphaFoldDB" id="A0AAU9WK65"/>
<dbReference type="Pfam" id="PF13385">
    <property type="entry name" value="Laminin_G_3"/>
    <property type="match status" value="1"/>
</dbReference>
<dbReference type="Proteomes" id="UP001159428">
    <property type="component" value="Unassembled WGS sequence"/>
</dbReference>
<feature type="chain" id="PRO_5043325592" description="C-type lectin domain-containing protein" evidence="2">
    <location>
        <begin position="19"/>
        <end position="445"/>
    </location>
</feature>
<evidence type="ECO:0000313" key="4">
    <source>
        <dbReference type="EMBL" id="CAH3116754.1"/>
    </source>
</evidence>
<dbReference type="InterPro" id="IPR016187">
    <property type="entry name" value="CTDL_fold"/>
</dbReference>
<protein>
    <recommendedName>
        <fullName evidence="3">C-type lectin domain-containing protein</fullName>
    </recommendedName>
</protein>
<dbReference type="PROSITE" id="PS50041">
    <property type="entry name" value="C_TYPE_LECTIN_2"/>
    <property type="match status" value="1"/>
</dbReference>
<dbReference type="InterPro" id="IPR001304">
    <property type="entry name" value="C-type_lectin-like"/>
</dbReference>
<dbReference type="Pfam" id="PF00059">
    <property type="entry name" value="Lectin_C"/>
    <property type="match status" value="1"/>
</dbReference>
<keyword evidence="2" id="KW-0732">Signal</keyword>
<accession>A0AAU9WK65</accession>
<evidence type="ECO:0000256" key="2">
    <source>
        <dbReference type="SAM" id="SignalP"/>
    </source>
</evidence>
<dbReference type="PANTHER" id="PTHR22803">
    <property type="entry name" value="MANNOSE, PHOSPHOLIPASE, LECTIN RECEPTOR RELATED"/>
    <property type="match status" value="1"/>
</dbReference>
<dbReference type="InterPro" id="IPR018378">
    <property type="entry name" value="C-type_lectin_CS"/>
</dbReference>
<reference evidence="4 5" key="1">
    <citation type="submission" date="2022-05" db="EMBL/GenBank/DDBJ databases">
        <authorList>
            <consortium name="Genoscope - CEA"/>
            <person name="William W."/>
        </authorList>
    </citation>
    <scope>NUCLEOTIDE SEQUENCE [LARGE SCALE GENOMIC DNA]</scope>
</reference>
<sequence>MKWLSLFWLPLVAGCKIANFTKEDGMALKNHLIETVTVFQPVACHWQCVDSPLCFSVNIRKLPNGWVTCELNNSSKTADPQDLQPSIGSQYHQLTETSHCTLEECTYKDALPDGWLMVGSKRIKLFHERKTWGQAKKFCNSIGGELVSIIRAYENDIVANLIGQVDTSAAGEKPYHIIARWLLDGTDNDVSLLNGARYEEDNEEKSLYLNGAGAHATTPAVNFDKTSFTMASWVKLRTPVNDPSPIYSDWKSDTSFLFIASEGNAQNLRFGGYNQRTGWKPWLAAGSSPTDQWFHAAAVWDRQTSEVLLFLNSQKIGTEQVPNDTFLAETSHMTYDIGLKRDNGGRLRGNLKNLTIIGRALNAEEIANISDPKFEIIDGVWIGGNDITTEGTFLWPSGTHVTYTNWAVNQPDNSYGYQDCVGMIISKGTWDDTSCGRRLPFVCEK</sequence>
<dbReference type="SUPFAM" id="SSF56436">
    <property type="entry name" value="C-type lectin-like"/>
    <property type="match status" value="1"/>
</dbReference>
<feature type="signal peptide" evidence="2">
    <location>
        <begin position="1"/>
        <end position="18"/>
    </location>
</feature>
<evidence type="ECO:0000313" key="5">
    <source>
        <dbReference type="Proteomes" id="UP001159428"/>
    </source>
</evidence>
<keyword evidence="5" id="KW-1185">Reference proteome</keyword>
<keyword evidence="1" id="KW-1015">Disulfide bond</keyword>
<dbReference type="InterPro" id="IPR016186">
    <property type="entry name" value="C-type_lectin-like/link_sf"/>
</dbReference>
<evidence type="ECO:0000256" key="1">
    <source>
        <dbReference type="ARBA" id="ARBA00023157"/>
    </source>
</evidence>
<organism evidence="4 5">
    <name type="scientific">Pocillopora meandrina</name>
    <dbReference type="NCBI Taxonomy" id="46732"/>
    <lineage>
        <taxon>Eukaryota</taxon>
        <taxon>Metazoa</taxon>
        <taxon>Cnidaria</taxon>
        <taxon>Anthozoa</taxon>
        <taxon>Hexacorallia</taxon>
        <taxon>Scleractinia</taxon>
        <taxon>Astrocoeniina</taxon>
        <taxon>Pocilloporidae</taxon>
        <taxon>Pocillopora</taxon>
    </lineage>
</organism>
<dbReference type="Gene3D" id="2.60.120.200">
    <property type="match status" value="1"/>
</dbReference>
<dbReference type="PROSITE" id="PS51257">
    <property type="entry name" value="PROKAR_LIPOPROTEIN"/>
    <property type="match status" value="1"/>
</dbReference>
<dbReference type="SMART" id="SM00034">
    <property type="entry name" value="CLECT"/>
    <property type="match status" value="1"/>
</dbReference>
<comment type="caution">
    <text evidence="4">The sequence shown here is derived from an EMBL/GenBank/DDBJ whole genome shotgun (WGS) entry which is preliminary data.</text>
</comment>
<dbReference type="Gene3D" id="3.10.100.10">
    <property type="entry name" value="Mannose-Binding Protein A, subunit A"/>
    <property type="match status" value="2"/>
</dbReference>
<name>A0AAU9WK65_9CNID</name>
<dbReference type="InterPro" id="IPR050111">
    <property type="entry name" value="C-type_lectin/snaclec_domain"/>
</dbReference>
<dbReference type="PROSITE" id="PS00615">
    <property type="entry name" value="C_TYPE_LECTIN_1"/>
    <property type="match status" value="1"/>
</dbReference>
<dbReference type="EMBL" id="CALNXJ010000015">
    <property type="protein sequence ID" value="CAH3116754.1"/>
    <property type="molecule type" value="Genomic_DNA"/>
</dbReference>
<feature type="domain" description="C-type lectin" evidence="3">
    <location>
        <begin position="362"/>
        <end position="444"/>
    </location>
</feature>